<reference evidence="2" key="2">
    <citation type="submission" date="2015-01" db="EMBL/GenBank/DDBJ databases">
        <title>Evolutionary Origins and Diversification of the Mycorrhizal Mutualists.</title>
        <authorList>
            <consortium name="DOE Joint Genome Institute"/>
            <consortium name="Mycorrhizal Genomics Consortium"/>
            <person name="Kohler A."/>
            <person name="Kuo A."/>
            <person name="Nagy L.G."/>
            <person name="Floudas D."/>
            <person name="Copeland A."/>
            <person name="Barry K.W."/>
            <person name="Cichocki N."/>
            <person name="Veneault-Fourrey C."/>
            <person name="LaButti K."/>
            <person name="Lindquist E.A."/>
            <person name="Lipzen A."/>
            <person name="Lundell T."/>
            <person name="Morin E."/>
            <person name="Murat C."/>
            <person name="Riley R."/>
            <person name="Ohm R."/>
            <person name="Sun H."/>
            <person name="Tunlid A."/>
            <person name="Henrissat B."/>
            <person name="Grigoriev I.V."/>
            <person name="Hibbett D.S."/>
            <person name="Martin F."/>
        </authorList>
    </citation>
    <scope>NUCLEOTIDE SEQUENCE [LARGE SCALE GENOMIC DNA]</scope>
    <source>
        <strain evidence="2">Ve08.2h10</strain>
    </source>
</reference>
<dbReference type="HOGENOM" id="CLU_3069389_0_0_1"/>
<accession>A0A0D0CV47</accession>
<gene>
    <name evidence="1" type="ORF">PAXRUDRAFT_831846</name>
</gene>
<dbReference type="InParanoid" id="A0A0D0CV47"/>
<organism evidence="1 2">
    <name type="scientific">Paxillus rubicundulus Ve08.2h10</name>
    <dbReference type="NCBI Taxonomy" id="930991"/>
    <lineage>
        <taxon>Eukaryota</taxon>
        <taxon>Fungi</taxon>
        <taxon>Dikarya</taxon>
        <taxon>Basidiomycota</taxon>
        <taxon>Agaricomycotina</taxon>
        <taxon>Agaricomycetes</taxon>
        <taxon>Agaricomycetidae</taxon>
        <taxon>Boletales</taxon>
        <taxon>Paxilineae</taxon>
        <taxon>Paxillaceae</taxon>
        <taxon>Paxillus</taxon>
    </lineage>
</organism>
<protein>
    <submittedName>
        <fullName evidence="1">Unplaced genomic scaffold scaffold_723, whole genome shotgun sequence</fullName>
    </submittedName>
</protein>
<sequence length="53" mass="6357">MFCSPEHQSLTSYVLRVQRREEPFTAINDLGPSYSQELRGRHFYEELMREHKG</sequence>
<reference evidence="1 2" key="1">
    <citation type="submission" date="2014-04" db="EMBL/GenBank/DDBJ databases">
        <authorList>
            <consortium name="DOE Joint Genome Institute"/>
            <person name="Kuo A."/>
            <person name="Kohler A."/>
            <person name="Jargeat P."/>
            <person name="Nagy L.G."/>
            <person name="Floudas D."/>
            <person name="Copeland A."/>
            <person name="Barry K.W."/>
            <person name="Cichocki N."/>
            <person name="Veneault-Fourrey C."/>
            <person name="LaButti K."/>
            <person name="Lindquist E.A."/>
            <person name="Lipzen A."/>
            <person name="Lundell T."/>
            <person name="Morin E."/>
            <person name="Murat C."/>
            <person name="Sun H."/>
            <person name="Tunlid A."/>
            <person name="Henrissat B."/>
            <person name="Grigoriev I.V."/>
            <person name="Hibbett D.S."/>
            <person name="Martin F."/>
            <person name="Nordberg H.P."/>
            <person name="Cantor M.N."/>
            <person name="Hua S.X."/>
        </authorList>
    </citation>
    <scope>NUCLEOTIDE SEQUENCE [LARGE SCALE GENOMIC DNA]</scope>
    <source>
        <strain evidence="1 2">Ve08.2h10</strain>
    </source>
</reference>
<keyword evidence="2" id="KW-1185">Reference proteome</keyword>
<evidence type="ECO:0000313" key="1">
    <source>
        <dbReference type="EMBL" id="KIK87382.1"/>
    </source>
</evidence>
<proteinExistence type="predicted"/>
<dbReference type="AlphaFoldDB" id="A0A0D0CV47"/>
<name>A0A0D0CV47_9AGAM</name>
<evidence type="ECO:0000313" key="2">
    <source>
        <dbReference type="Proteomes" id="UP000054538"/>
    </source>
</evidence>
<dbReference type="EMBL" id="KN825545">
    <property type="protein sequence ID" value="KIK87382.1"/>
    <property type="molecule type" value="Genomic_DNA"/>
</dbReference>
<dbReference type="Proteomes" id="UP000054538">
    <property type="component" value="Unassembled WGS sequence"/>
</dbReference>